<dbReference type="PANTHER" id="PTHR30026">
    <property type="entry name" value="OUTER MEMBRANE PROTEIN TOLC"/>
    <property type="match status" value="1"/>
</dbReference>
<dbReference type="EMBL" id="WWNE01000005">
    <property type="protein sequence ID" value="NBG65681.1"/>
    <property type="molecule type" value="Genomic_DNA"/>
</dbReference>
<dbReference type="SUPFAM" id="SSF56954">
    <property type="entry name" value="Outer membrane efflux proteins (OEP)"/>
    <property type="match status" value="1"/>
</dbReference>
<dbReference type="PANTHER" id="PTHR30026:SF20">
    <property type="entry name" value="OUTER MEMBRANE PROTEIN TOLC"/>
    <property type="match status" value="1"/>
</dbReference>
<evidence type="ECO:0000256" key="8">
    <source>
        <dbReference type="SAM" id="Coils"/>
    </source>
</evidence>
<feature type="coiled-coil region" evidence="8">
    <location>
        <begin position="355"/>
        <end position="382"/>
    </location>
</feature>
<dbReference type="GO" id="GO:0009279">
    <property type="term" value="C:cell outer membrane"/>
    <property type="evidence" value="ECO:0007669"/>
    <property type="project" value="UniProtKB-SubCell"/>
</dbReference>
<dbReference type="Pfam" id="PF02321">
    <property type="entry name" value="OEP"/>
    <property type="match status" value="1"/>
</dbReference>
<evidence type="ECO:0000256" key="7">
    <source>
        <dbReference type="ARBA" id="ARBA00023237"/>
    </source>
</evidence>
<dbReference type="InterPro" id="IPR003423">
    <property type="entry name" value="OMP_efflux"/>
</dbReference>
<evidence type="ECO:0000313" key="9">
    <source>
        <dbReference type="EMBL" id="NBG65681.1"/>
    </source>
</evidence>
<keyword evidence="8" id="KW-0175">Coiled coil</keyword>
<evidence type="ECO:0000256" key="2">
    <source>
        <dbReference type="ARBA" id="ARBA00007613"/>
    </source>
</evidence>
<keyword evidence="5" id="KW-0812">Transmembrane</keyword>
<dbReference type="RefSeq" id="WP_160632626.1">
    <property type="nucleotide sequence ID" value="NZ_WWNE01000005.1"/>
</dbReference>
<keyword evidence="3" id="KW-0813">Transport</keyword>
<dbReference type="Proteomes" id="UP000470771">
    <property type="component" value="Unassembled WGS sequence"/>
</dbReference>
<keyword evidence="4" id="KW-1134">Transmembrane beta strand</keyword>
<dbReference type="GO" id="GO:0015288">
    <property type="term" value="F:porin activity"/>
    <property type="evidence" value="ECO:0007669"/>
    <property type="project" value="TreeGrafter"/>
</dbReference>
<sequence length="470" mass="53809">MKSSNFLIALLLTGFTLQVSSQELTGKVMSFDQFMEIVKTHHPIAKQANLKIQVGEATMQQARGGFDPKLFNDVSQKYFNDKNYYSLIDAGVKIPTWFGIEVKGGYEQNKGNYLNPENNTPSNGLWYAGISLPVGAGLFIDERRAELRKAQLFQEMNTAERQLMVNELLFESGKAYWDWFEAYNIYRVYQEAVALANVRYQGVKQNALLGDQPAMDTVEAGIQMQNRQLALRQSKLDYDNAAAHLMVFLWADGTIPLELENGTQPEVNENILGKGVDPYYFAQRDTLLIKHPKLKQFQLKMEQIAIDQRLKREQLKPTLNLKYNALSEAINSTPFEEYNANNYNWGLEFSMPILLRKERGALRLAEYKMQEAELEYGNQTAEVLYKINSALNEWEATKDQLDIYTQTVLDYNRLLNGERQLFNAGESSLFMVNSREVGFISAQIKQIEILAKNHKARLKTTYSFGLLGEQ</sequence>
<comment type="subcellular location">
    <subcellularLocation>
        <location evidence="1">Cell outer membrane</location>
    </subcellularLocation>
</comment>
<organism evidence="9 10">
    <name type="scientific">Acidiluteibacter ferrifornacis</name>
    <dbReference type="NCBI Taxonomy" id="2692424"/>
    <lineage>
        <taxon>Bacteria</taxon>
        <taxon>Pseudomonadati</taxon>
        <taxon>Bacteroidota</taxon>
        <taxon>Flavobacteriia</taxon>
        <taxon>Flavobacteriales</taxon>
        <taxon>Cryomorphaceae</taxon>
        <taxon>Acidiluteibacter</taxon>
    </lineage>
</organism>
<protein>
    <submittedName>
        <fullName evidence="9">TolC family protein</fullName>
    </submittedName>
</protein>
<comment type="caution">
    <text evidence="9">The sequence shown here is derived from an EMBL/GenBank/DDBJ whole genome shotgun (WGS) entry which is preliminary data.</text>
</comment>
<keyword evidence="6" id="KW-0472">Membrane</keyword>
<reference evidence="9 10" key="1">
    <citation type="submission" date="2019-12" db="EMBL/GenBank/DDBJ databases">
        <authorList>
            <person name="Zhao J."/>
        </authorList>
    </citation>
    <scope>NUCLEOTIDE SEQUENCE [LARGE SCALE GENOMIC DNA]</scope>
    <source>
        <strain evidence="9 10">S-15</strain>
    </source>
</reference>
<comment type="similarity">
    <text evidence="2">Belongs to the outer membrane factor (OMF) (TC 1.B.17) family.</text>
</comment>
<evidence type="ECO:0000256" key="1">
    <source>
        <dbReference type="ARBA" id="ARBA00004442"/>
    </source>
</evidence>
<evidence type="ECO:0000256" key="6">
    <source>
        <dbReference type="ARBA" id="ARBA00023136"/>
    </source>
</evidence>
<dbReference type="GO" id="GO:0015562">
    <property type="term" value="F:efflux transmembrane transporter activity"/>
    <property type="evidence" value="ECO:0007669"/>
    <property type="project" value="InterPro"/>
</dbReference>
<dbReference type="InterPro" id="IPR051906">
    <property type="entry name" value="TolC-like"/>
</dbReference>
<dbReference type="AlphaFoldDB" id="A0A6N9NJM1"/>
<dbReference type="Gene3D" id="1.20.1600.10">
    <property type="entry name" value="Outer membrane efflux proteins (OEP)"/>
    <property type="match status" value="1"/>
</dbReference>
<name>A0A6N9NJM1_9FLAO</name>
<evidence type="ECO:0000256" key="4">
    <source>
        <dbReference type="ARBA" id="ARBA00022452"/>
    </source>
</evidence>
<keyword evidence="7" id="KW-0998">Cell outer membrane</keyword>
<evidence type="ECO:0000313" key="10">
    <source>
        <dbReference type="Proteomes" id="UP000470771"/>
    </source>
</evidence>
<accession>A0A6N9NJM1</accession>
<dbReference type="GO" id="GO:1990281">
    <property type="term" value="C:efflux pump complex"/>
    <property type="evidence" value="ECO:0007669"/>
    <property type="project" value="TreeGrafter"/>
</dbReference>
<evidence type="ECO:0000256" key="5">
    <source>
        <dbReference type="ARBA" id="ARBA00022692"/>
    </source>
</evidence>
<keyword evidence="10" id="KW-1185">Reference proteome</keyword>
<evidence type="ECO:0000256" key="3">
    <source>
        <dbReference type="ARBA" id="ARBA00022448"/>
    </source>
</evidence>
<proteinExistence type="inferred from homology"/>
<gene>
    <name evidence="9" type="ORF">GQN54_06100</name>
</gene>